<dbReference type="EMBL" id="JAVDQG010000003">
    <property type="protein sequence ID" value="MDR6225748.1"/>
    <property type="molecule type" value="Genomic_DNA"/>
</dbReference>
<dbReference type="InterPro" id="IPR034660">
    <property type="entry name" value="DinB/YfiT-like"/>
</dbReference>
<keyword evidence="2" id="KW-0479">Metal-binding</keyword>
<organism evidence="3 4">
    <name type="scientific">Desmospora profundinema</name>
    <dbReference type="NCBI Taxonomy" id="1571184"/>
    <lineage>
        <taxon>Bacteria</taxon>
        <taxon>Bacillati</taxon>
        <taxon>Bacillota</taxon>
        <taxon>Bacilli</taxon>
        <taxon>Bacillales</taxon>
        <taxon>Thermoactinomycetaceae</taxon>
        <taxon>Desmospora</taxon>
    </lineage>
</organism>
<sequence>MEKTPVFRQTLLDELSLGIRTTRHLLNQVEADDWEYRPREGMRTLLELAQHLCQIPAVDLAIMQEHSQTQVQELEVQLAADTAEKLGSIMERGFRELSDYMESLDPDTFLHHETKAFYADHGTPQVRWLLEVVTHVFHHRAQLFQYLKERGHPVNMFDLY</sequence>
<evidence type="ECO:0000256" key="1">
    <source>
        <dbReference type="ARBA" id="ARBA00008635"/>
    </source>
</evidence>
<evidence type="ECO:0000313" key="3">
    <source>
        <dbReference type="EMBL" id="MDR6225748.1"/>
    </source>
</evidence>
<proteinExistence type="inferred from homology"/>
<keyword evidence="4" id="KW-1185">Reference proteome</keyword>
<dbReference type="RefSeq" id="WP_309864781.1">
    <property type="nucleotide sequence ID" value="NZ_JAVDQG010000003.1"/>
</dbReference>
<reference evidence="3 4" key="1">
    <citation type="submission" date="2023-07" db="EMBL/GenBank/DDBJ databases">
        <title>Genomic Encyclopedia of Type Strains, Phase IV (KMG-IV): sequencing the most valuable type-strain genomes for metagenomic binning, comparative biology and taxonomic classification.</title>
        <authorList>
            <person name="Goeker M."/>
        </authorList>
    </citation>
    <scope>NUCLEOTIDE SEQUENCE [LARGE SCALE GENOMIC DNA]</scope>
    <source>
        <strain evidence="3 4">DSM 45903</strain>
    </source>
</reference>
<evidence type="ECO:0000256" key="2">
    <source>
        <dbReference type="ARBA" id="ARBA00022723"/>
    </source>
</evidence>
<dbReference type="Proteomes" id="UP001185012">
    <property type="component" value="Unassembled WGS sequence"/>
</dbReference>
<protein>
    <submittedName>
        <fullName evidence="3">Damage-inducible protein DinB</fullName>
    </submittedName>
</protein>
<name>A0ABU1ILV2_9BACL</name>
<gene>
    <name evidence="3" type="ORF">JOE21_001746</name>
</gene>
<dbReference type="Gene3D" id="1.20.120.450">
    <property type="entry name" value="dinb family like domain"/>
    <property type="match status" value="1"/>
</dbReference>
<dbReference type="Pfam" id="PF05163">
    <property type="entry name" value="DinB"/>
    <property type="match status" value="1"/>
</dbReference>
<accession>A0ABU1ILV2</accession>
<comment type="caution">
    <text evidence="3">The sequence shown here is derived from an EMBL/GenBank/DDBJ whole genome shotgun (WGS) entry which is preliminary data.</text>
</comment>
<evidence type="ECO:0000313" key="4">
    <source>
        <dbReference type="Proteomes" id="UP001185012"/>
    </source>
</evidence>
<comment type="similarity">
    <text evidence="1">Belongs to the DinB family.</text>
</comment>
<dbReference type="InterPro" id="IPR007837">
    <property type="entry name" value="DinB"/>
</dbReference>
<dbReference type="SUPFAM" id="SSF109854">
    <property type="entry name" value="DinB/YfiT-like putative metalloenzymes"/>
    <property type="match status" value="1"/>
</dbReference>